<dbReference type="InterPro" id="IPR049730">
    <property type="entry name" value="SNF2/RAD54-like_C"/>
</dbReference>
<organism evidence="5 6">
    <name type="scientific">Eiseniibacteriota bacterium</name>
    <dbReference type="NCBI Taxonomy" id="2212470"/>
    <lineage>
        <taxon>Bacteria</taxon>
        <taxon>Candidatus Eiseniibacteriota</taxon>
    </lineage>
</organism>
<dbReference type="GO" id="GO:0008094">
    <property type="term" value="F:ATP-dependent activity, acting on DNA"/>
    <property type="evidence" value="ECO:0007669"/>
    <property type="project" value="TreeGrafter"/>
</dbReference>
<dbReference type="SMART" id="SM00490">
    <property type="entry name" value="HELICc"/>
    <property type="match status" value="1"/>
</dbReference>
<evidence type="ECO:0000256" key="2">
    <source>
        <dbReference type="ARBA" id="ARBA00022801"/>
    </source>
</evidence>
<dbReference type="GO" id="GO:0004386">
    <property type="term" value="F:helicase activity"/>
    <property type="evidence" value="ECO:0007669"/>
    <property type="project" value="UniProtKB-KW"/>
</dbReference>
<dbReference type="EMBL" id="VBPA01000079">
    <property type="protein sequence ID" value="TMQ72082.1"/>
    <property type="molecule type" value="Genomic_DNA"/>
</dbReference>
<dbReference type="PANTHER" id="PTHR45626">
    <property type="entry name" value="TRANSCRIPTION TERMINATION FACTOR 2-RELATED"/>
    <property type="match status" value="1"/>
</dbReference>
<dbReference type="Pfam" id="PF00271">
    <property type="entry name" value="Helicase_C"/>
    <property type="match status" value="1"/>
</dbReference>
<dbReference type="InterPro" id="IPR050628">
    <property type="entry name" value="SNF2_RAD54_helicase_TF"/>
</dbReference>
<evidence type="ECO:0000256" key="3">
    <source>
        <dbReference type="ARBA" id="ARBA00022840"/>
    </source>
</evidence>
<accession>A0A538U857</accession>
<feature type="domain" description="Helicase C-terminal" evidence="4">
    <location>
        <begin position="35"/>
        <end position="195"/>
    </location>
</feature>
<dbReference type="InterPro" id="IPR027417">
    <property type="entry name" value="P-loop_NTPase"/>
</dbReference>
<keyword evidence="1" id="KW-0547">Nucleotide-binding</keyword>
<dbReference type="GO" id="GO:0006281">
    <property type="term" value="P:DNA repair"/>
    <property type="evidence" value="ECO:0007669"/>
    <property type="project" value="TreeGrafter"/>
</dbReference>
<dbReference type="Proteomes" id="UP000319836">
    <property type="component" value="Unassembled WGS sequence"/>
</dbReference>
<evidence type="ECO:0000313" key="5">
    <source>
        <dbReference type="EMBL" id="TMQ72082.1"/>
    </source>
</evidence>
<proteinExistence type="predicted"/>
<keyword evidence="5" id="KW-0347">Helicase</keyword>
<dbReference type="AlphaFoldDB" id="A0A538U857"/>
<evidence type="ECO:0000259" key="4">
    <source>
        <dbReference type="PROSITE" id="PS51194"/>
    </source>
</evidence>
<dbReference type="CDD" id="cd18793">
    <property type="entry name" value="SF2_C_SNF"/>
    <property type="match status" value="1"/>
</dbReference>
<dbReference type="GO" id="GO:0005524">
    <property type="term" value="F:ATP binding"/>
    <property type="evidence" value="ECO:0007669"/>
    <property type="project" value="UniProtKB-KW"/>
</dbReference>
<dbReference type="SUPFAM" id="SSF52540">
    <property type="entry name" value="P-loop containing nucleoside triphosphate hydrolases"/>
    <property type="match status" value="1"/>
</dbReference>
<reference evidence="5 6" key="1">
    <citation type="journal article" date="2019" name="Nat. Microbiol.">
        <title>Mediterranean grassland soil C-N compound turnover is dependent on rainfall and depth, and is mediated by genomically divergent microorganisms.</title>
        <authorList>
            <person name="Diamond S."/>
            <person name="Andeer P.F."/>
            <person name="Li Z."/>
            <person name="Crits-Christoph A."/>
            <person name="Burstein D."/>
            <person name="Anantharaman K."/>
            <person name="Lane K.R."/>
            <person name="Thomas B.C."/>
            <person name="Pan C."/>
            <person name="Northen T.R."/>
            <person name="Banfield J.F."/>
        </authorList>
    </citation>
    <scope>NUCLEOTIDE SEQUENCE [LARGE SCALE GENOMIC DNA]</scope>
    <source>
        <strain evidence="5">WS_10</strain>
    </source>
</reference>
<protein>
    <submittedName>
        <fullName evidence="5">SWF/SNF helicase family protein</fullName>
    </submittedName>
</protein>
<name>A0A538U857_UNCEI</name>
<keyword evidence="3" id="KW-0067">ATP-binding</keyword>
<dbReference type="Gene3D" id="3.40.50.300">
    <property type="entry name" value="P-loop containing nucleotide triphosphate hydrolases"/>
    <property type="match status" value="1"/>
</dbReference>
<evidence type="ECO:0000313" key="6">
    <source>
        <dbReference type="Proteomes" id="UP000319836"/>
    </source>
</evidence>
<dbReference type="GO" id="GO:0016787">
    <property type="term" value="F:hydrolase activity"/>
    <property type="evidence" value="ECO:0007669"/>
    <property type="project" value="UniProtKB-KW"/>
</dbReference>
<keyword evidence="2" id="KW-0378">Hydrolase</keyword>
<evidence type="ECO:0000256" key="1">
    <source>
        <dbReference type="ARBA" id="ARBA00022741"/>
    </source>
</evidence>
<dbReference type="InterPro" id="IPR001650">
    <property type="entry name" value="Helicase_C-like"/>
</dbReference>
<sequence length="203" mass="22706">MQRHRMEILSVLTRLRQICCHPALARGKETLGSGKFDALFELLEPLLAEGHKVLLFSQFVECLKLLATEMDARGVRHHMLTGATTRREEAVAGFESDPEPCVFLISLRAGGTGLNLTGASYVVLFDPWWNPAVEAQAIDRAHRIGQTRTVIAYRMLAMGTIEEKIWELQQRKAALASDVLGEAGFARQLDREDLQYLFAGPEE</sequence>
<comment type="caution">
    <text evidence="5">The sequence shown here is derived from an EMBL/GenBank/DDBJ whole genome shotgun (WGS) entry which is preliminary data.</text>
</comment>
<gene>
    <name evidence="5" type="ORF">E6K80_03745</name>
</gene>
<dbReference type="PROSITE" id="PS51194">
    <property type="entry name" value="HELICASE_CTER"/>
    <property type="match status" value="1"/>
</dbReference>